<keyword evidence="2" id="KW-1185">Reference proteome</keyword>
<name>A0A497XQ01_9AQUI</name>
<accession>A0A497XQ01</accession>
<dbReference type="AlphaFoldDB" id="A0A497XQ01"/>
<gene>
    <name evidence="1" type="ORF">BCF55_0592</name>
</gene>
<dbReference type="EMBL" id="RCCJ01000001">
    <property type="protein sequence ID" value="RLJ70324.1"/>
    <property type="molecule type" value="Genomic_DNA"/>
</dbReference>
<evidence type="ECO:0000313" key="2">
    <source>
        <dbReference type="Proteomes" id="UP000267841"/>
    </source>
</evidence>
<evidence type="ECO:0000313" key="1">
    <source>
        <dbReference type="EMBL" id="RLJ70324.1"/>
    </source>
</evidence>
<reference evidence="1 2" key="1">
    <citation type="submission" date="2018-10" db="EMBL/GenBank/DDBJ databases">
        <title>Genomic Encyclopedia of Archaeal and Bacterial Type Strains, Phase II (KMG-II): from individual species to whole genera.</title>
        <authorList>
            <person name="Goeker M."/>
        </authorList>
    </citation>
    <scope>NUCLEOTIDE SEQUENCE [LARGE SCALE GENOMIC DNA]</scope>
    <source>
        <strain evidence="1 2">DSM 16510</strain>
    </source>
</reference>
<sequence>MMPMMMQDQEMRKLMMEHMQKCREQMMNDPRVHERMLHMLTMHPEAFKEAIKKNPELKKKLQELLK</sequence>
<proteinExistence type="predicted"/>
<organism evidence="1 2">
    <name type="scientific">Hydrogenivirga caldilitoris</name>
    <dbReference type="NCBI Taxonomy" id="246264"/>
    <lineage>
        <taxon>Bacteria</taxon>
        <taxon>Pseudomonadati</taxon>
        <taxon>Aquificota</taxon>
        <taxon>Aquificia</taxon>
        <taxon>Aquificales</taxon>
        <taxon>Aquificaceae</taxon>
        <taxon>Hydrogenivirga</taxon>
    </lineage>
</organism>
<dbReference type="Proteomes" id="UP000267841">
    <property type="component" value="Unassembled WGS sequence"/>
</dbReference>
<comment type="caution">
    <text evidence="1">The sequence shown here is derived from an EMBL/GenBank/DDBJ whole genome shotgun (WGS) entry which is preliminary data.</text>
</comment>
<protein>
    <submittedName>
        <fullName evidence="1">Uncharacterized protein</fullName>
    </submittedName>
</protein>